<evidence type="ECO:0000256" key="1">
    <source>
        <dbReference type="SAM" id="MobiDB-lite"/>
    </source>
</evidence>
<keyword evidence="3" id="KW-1185">Reference proteome</keyword>
<protein>
    <submittedName>
        <fullName evidence="2">Uncharacterized protein</fullName>
    </submittedName>
</protein>
<dbReference type="EMBL" id="BMAU01021387">
    <property type="protein sequence ID" value="GFY29030.1"/>
    <property type="molecule type" value="Genomic_DNA"/>
</dbReference>
<organism evidence="2 3">
    <name type="scientific">Trichonephila clavipes</name>
    <name type="common">Golden silk orbweaver</name>
    <name type="synonym">Nephila clavipes</name>
    <dbReference type="NCBI Taxonomy" id="2585209"/>
    <lineage>
        <taxon>Eukaryota</taxon>
        <taxon>Metazoa</taxon>
        <taxon>Ecdysozoa</taxon>
        <taxon>Arthropoda</taxon>
        <taxon>Chelicerata</taxon>
        <taxon>Arachnida</taxon>
        <taxon>Araneae</taxon>
        <taxon>Araneomorphae</taxon>
        <taxon>Entelegynae</taxon>
        <taxon>Araneoidea</taxon>
        <taxon>Nephilidae</taxon>
        <taxon>Trichonephila</taxon>
    </lineage>
</organism>
<accession>A0A8X6W683</accession>
<gene>
    <name evidence="2" type="ORF">TNCV_4721581</name>
</gene>
<proteinExistence type="predicted"/>
<evidence type="ECO:0000313" key="2">
    <source>
        <dbReference type="EMBL" id="GFY29030.1"/>
    </source>
</evidence>
<reference evidence="2" key="1">
    <citation type="submission" date="2020-08" db="EMBL/GenBank/DDBJ databases">
        <title>Multicomponent nature underlies the extraordinary mechanical properties of spider dragline silk.</title>
        <authorList>
            <person name="Kono N."/>
            <person name="Nakamura H."/>
            <person name="Mori M."/>
            <person name="Yoshida Y."/>
            <person name="Ohtoshi R."/>
            <person name="Malay A.D."/>
            <person name="Moran D.A.P."/>
            <person name="Tomita M."/>
            <person name="Numata K."/>
            <person name="Arakawa K."/>
        </authorList>
    </citation>
    <scope>NUCLEOTIDE SEQUENCE</scope>
</reference>
<dbReference type="AlphaFoldDB" id="A0A8X6W683"/>
<evidence type="ECO:0000313" key="3">
    <source>
        <dbReference type="Proteomes" id="UP000887159"/>
    </source>
</evidence>
<feature type="region of interest" description="Disordered" evidence="1">
    <location>
        <begin position="52"/>
        <end position="89"/>
    </location>
</feature>
<comment type="caution">
    <text evidence="2">The sequence shown here is derived from an EMBL/GenBank/DDBJ whole genome shotgun (WGS) entry which is preliminary data.</text>
</comment>
<sequence>MYGMTTGSKRDTTHWSSRTMVQRGRFDWPRRFHSHPEITNAHHSALVSSYTLADDSEGQSARATIPPPSNSETWPKGLPRGIGKRQKYA</sequence>
<name>A0A8X6W683_TRICX</name>
<dbReference type="Proteomes" id="UP000887159">
    <property type="component" value="Unassembled WGS sequence"/>
</dbReference>